<feature type="compositionally biased region" description="Polar residues" evidence="1">
    <location>
        <begin position="142"/>
        <end position="154"/>
    </location>
</feature>
<accession>A0A1I1FQ97</accession>
<feature type="region of interest" description="Disordered" evidence="1">
    <location>
        <begin position="87"/>
        <end position="171"/>
    </location>
</feature>
<feature type="compositionally biased region" description="Acidic residues" evidence="1">
    <location>
        <begin position="92"/>
        <end position="104"/>
    </location>
</feature>
<feature type="signal peptide" evidence="2">
    <location>
        <begin position="1"/>
        <end position="26"/>
    </location>
</feature>
<name>A0A1I1FQ97_9GAMM</name>
<evidence type="ECO:0008006" key="5">
    <source>
        <dbReference type="Google" id="ProtNLM"/>
    </source>
</evidence>
<dbReference type="InterPro" id="IPR010595">
    <property type="entry name" value="DUF1161"/>
</dbReference>
<dbReference type="AlphaFoldDB" id="A0A1I1FQ97"/>
<evidence type="ECO:0000256" key="2">
    <source>
        <dbReference type="SAM" id="SignalP"/>
    </source>
</evidence>
<dbReference type="OrthoDB" id="6183281at2"/>
<gene>
    <name evidence="3" type="ORF">SAMN05421848_0152</name>
</gene>
<dbReference type="Pfam" id="PF06649">
    <property type="entry name" value="DUF1161"/>
    <property type="match status" value="1"/>
</dbReference>
<evidence type="ECO:0000313" key="3">
    <source>
        <dbReference type="EMBL" id="SFB99253.1"/>
    </source>
</evidence>
<proteinExistence type="predicted"/>
<sequence length="171" mass="18049">MKLSRTVSGCSTLGLALATLCLPTLAFGACQDVRDRIAQNIESNGVEPMGYSLEVIPTADADQAEGQIVGHCDNNQYQIVYKRHYRHSSAETMEDSSADEDEIDGAPSPATSDTSSEMPSASSHPPETSSSVSGDTGTSMSESTQAPSGQNNASDSRRVQTSDMPVDAETR</sequence>
<organism evidence="3 4">
    <name type="scientific">Kushneria avicenniae</name>
    <dbReference type="NCBI Taxonomy" id="402385"/>
    <lineage>
        <taxon>Bacteria</taxon>
        <taxon>Pseudomonadati</taxon>
        <taxon>Pseudomonadota</taxon>
        <taxon>Gammaproteobacteria</taxon>
        <taxon>Oceanospirillales</taxon>
        <taxon>Halomonadaceae</taxon>
        <taxon>Kushneria</taxon>
    </lineage>
</organism>
<dbReference type="EMBL" id="FOLY01000001">
    <property type="protein sequence ID" value="SFB99253.1"/>
    <property type="molecule type" value="Genomic_DNA"/>
</dbReference>
<dbReference type="Proteomes" id="UP000199046">
    <property type="component" value="Unassembled WGS sequence"/>
</dbReference>
<keyword evidence="2" id="KW-0732">Signal</keyword>
<dbReference type="RefSeq" id="WP_090129853.1">
    <property type="nucleotide sequence ID" value="NZ_FOLY01000001.1"/>
</dbReference>
<keyword evidence="4" id="KW-1185">Reference proteome</keyword>
<feature type="chain" id="PRO_5011658155" description="DUF1161 domain-containing protein" evidence="2">
    <location>
        <begin position="27"/>
        <end position="171"/>
    </location>
</feature>
<feature type="compositionally biased region" description="Polar residues" evidence="1">
    <location>
        <begin position="109"/>
        <end position="118"/>
    </location>
</feature>
<dbReference type="PROSITE" id="PS51257">
    <property type="entry name" value="PROKAR_LIPOPROTEIN"/>
    <property type="match status" value="1"/>
</dbReference>
<protein>
    <recommendedName>
        <fullName evidence="5">DUF1161 domain-containing protein</fullName>
    </recommendedName>
</protein>
<reference evidence="4" key="1">
    <citation type="submission" date="2016-10" db="EMBL/GenBank/DDBJ databases">
        <authorList>
            <person name="Varghese N."/>
            <person name="Submissions S."/>
        </authorList>
    </citation>
    <scope>NUCLEOTIDE SEQUENCE [LARGE SCALE GENOMIC DNA]</scope>
    <source>
        <strain evidence="4">DSM 23439</strain>
    </source>
</reference>
<evidence type="ECO:0000256" key="1">
    <source>
        <dbReference type="SAM" id="MobiDB-lite"/>
    </source>
</evidence>
<feature type="compositionally biased region" description="Low complexity" evidence="1">
    <location>
        <begin position="119"/>
        <end position="141"/>
    </location>
</feature>
<evidence type="ECO:0000313" key="4">
    <source>
        <dbReference type="Proteomes" id="UP000199046"/>
    </source>
</evidence>